<proteinExistence type="predicted"/>
<organism evidence="2 3">
    <name type="scientific">Dactylosporangium fulvum</name>
    <dbReference type="NCBI Taxonomy" id="53359"/>
    <lineage>
        <taxon>Bacteria</taxon>
        <taxon>Bacillati</taxon>
        <taxon>Actinomycetota</taxon>
        <taxon>Actinomycetes</taxon>
        <taxon>Micromonosporales</taxon>
        <taxon>Micromonosporaceae</taxon>
        <taxon>Dactylosporangium</taxon>
    </lineage>
</organism>
<dbReference type="InterPro" id="IPR002938">
    <property type="entry name" value="FAD-bd"/>
</dbReference>
<evidence type="ECO:0000313" key="2">
    <source>
        <dbReference type="EMBL" id="UWP86279.1"/>
    </source>
</evidence>
<dbReference type="InterPro" id="IPR051704">
    <property type="entry name" value="FAD_aromatic-hydroxylase"/>
</dbReference>
<evidence type="ECO:0000259" key="1">
    <source>
        <dbReference type="Pfam" id="PF01494"/>
    </source>
</evidence>
<dbReference type="GO" id="GO:0004497">
    <property type="term" value="F:monooxygenase activity"/>
    <property type="evidence" value="ECO:0007669"/>
    <property type="project" value="UniProtKB-KW"/>
</dbReference>
<keyword evidence="2" id="KW-0560">Oxidoreductase</keyword>
<dbReference type="InterPro" id="IPR036188">
    <property type="entry name" value="FAD/NAD-bd_sf"/>
</dbReference>
<name>A0ABY5WB81_9ACTN</name>
<feature type="domain" description="FAD-binding" evidence="1">
    <location>
        <begin position="2"/>
        <end position="319"/>
    </location>
</feature>
<dbReference type="PANTHER" id="PTHR46865:SF2">
    <property type="entry name" value="MONOOXYGENASE"/>
    <property type="match status" value="1"/>
</dbReference>
<reference evidence="2" key="2">
    <citation type="submission" date="2022-09" db="EMBL/GenBank/DDBJ databases">
        <title>Biosynthetic gene clusters of Dactylosporangioum fulvum.</title>
        <authorList>
            <person name="Caradec T."/>
        </authorList>
    </citation>
    <scope>NUCLEOTIDE SEQUENCE</scope>
    <source>
        <strain evidence="2">NRRL B-16292</strain>
    </source>
</reference>
<keyword evidence="2" id="KW-0503">Monooxygenase</keyword>
<protein>
    <submittedName>
        <fullName evidence="2">FAD-dependent monooxygenase</fullName>
    </submittedName>
</protein>
<evidence type="ECO:0000313" key="3">
    <source>
        <dbReference type="Proteomes" id="UP001059617"/>
    </source>
</evidence>
<sequence length="403" mass="43152">MRVLISGAGIAGPALAHWLHRYGISATVVERSPAPRPGGQAVDVRGAARLVVERMGLMPQVRAACVDERGIAMVDARGRWTSRMPADAFGGEGFVAEIEISRGDFARLLYEATRDDVEYRFGDRVVALHQTPEDDGGGVTVDFAGGARERFDVVVGADGVHSGVRALAFGPESSYVHQLGGYTAYFSVPDPGDLGHWYLMYNAPGGLAAGIRPEHGGTAKAYLSFTSSRRGLERAPKDEQQRVLAERMSGAGWRVPALLAAMPAAPDFFFDSLSQVRVERWSRGRVVLLGDAGYCGSPLAGLGTSMALVGAHVLAGELAGSDGDVRAACAGYQDRLRDYVAAGLELPPGGIRGYAPRTRTMIRLRALSMRMMPHWPMRQLLAAQFAKAGAFELPDYAPVLPSR</sequence>
<dbReference type="PRINTS" id="PR00420">
    <property type="entry name" value="RNGMNOXGNASE"/>
</dbReference>
<dbReference type="SUPFAM" id="SSF51905">
    <property type="entry name" value="FAD/NAD(P)-binding domain"/>
    <property type="match status" value="1"/>
</dbReference>
<dbReference type="Pfam" id="PF01494">
    <property type="entry name" value="FAD_binding_3"/>
    <property type="match status" value="1"/>
</dbReference>
<gene>
    <name evidence="2" type="ORF">Dfulv_19360</name>
</gene>
<dbReference type="PANTHER" id="PTHR46865">
    <property type="entry name" value="OXIDOREDUCTASE-RELATED"/>
    <property type="match status" value="1"/>
</dbReference>
<keyword evidence="3" id="KW-1185">Reference proteome</keyword>
<accession>A0ABY5WB81</accession>
<dbReference type="RefSeq" id="WP_259865408.1">
    <property type="nucleotide sequence ID" value="NZ_BAAAST010000018.1"/>
</dbReference>
<dbReference type="EMBL" id="CP073720">
    <property type="protein sequence ID" value="UWP86279.1"/>
    <property type="molecule type" value="Genomic_DNA"/>
</dbReference>
<dbReference type="Gene3D" id="3.30.9.10">
    <property type="entry name" value="D-Amino Acid Oxidase, subunit A, domain 2"/>
    <property type="match status" value="1"/>
</dbReference>
<dbReference type="Proteomes" id="UP001059617">
    <property type="component" value="Chromosome"/>
</dbReference>
<dbReference type="Gene3D" id="3.50.50.60">
    <property type="entry name" value="FAD/NAD(P)-binding domain"/>
    <property type="match status" value="1"/>
</dbReference>
<reference evidence="2" key="1">
    <citation type="submission" date="2021-04" db="EMBL/GenBank/DDBJ databases">
        <authorList>
            <person name="Hartkoorn R.C."/>
            <person name="Beaudoing E."/>
            <person name="Hot D."/>
        </authorList>
    </citation>
    <scope>NUCLEOTIDE SEQUENCE</scope>
    <source>
        <strain evidence="2">NRRL B-16292</strain>
    </source>
</reference>